<dbReference type="RefSeq" id="WP_165845776.1">
    <property type="nucleotide sequence ID" value="NZ_QKYN01000182.1"/>
</dbReference>
<evidence type="ECO:0000256" key="1">
    <source>
        <dbReference type="SAM" id="MobiDB-lite"/>
    </source>
</evidence>
<dbReference type="Pfam" id="PF05593">
    <property type="entry name" value="RHS_repeat"/>
    <property type="match status" value="9"/>
</dbReference>
<feature type="domain" description="DUF6531" evidence="2">
    <location>
        <begin position="94"/>
        <end position="162"/>
    </location>
</feature>
<sequence>MAKDFADAYHGILKDTERGAKKVSENAAENEARTAEDLAKSAEKDARAPHVEDPHTGGAGGGHDRPGEDPGPGREQVSDPHEAGRGEDAVCDGGEPVDMATGRMFIDQTDVVLPGSLPLRFTRCFESGYGAGRWMGRRWVCTFDERLEIDAQGVVHIGADRVSQAYPHPEPGVAVQASAGRRLDLAIDARGRAYTLTDRQRGLVREFTVQPDGRTALLTRVRDRSGRSYTLEYDRDGTPQGIDHSGGYRLRVTVADGRITELWLADAAPGGGDQLLLRYGYTGGHLTQVWNSSGLPMVFANDAAGRITSWTDRNGSHYRYVYDERGRVVDEGGADGSLRFQFHYGDPDPATGLRINTETNALGHTTQYHVNARSQIVAIVDPLGNTTRYERDEFNRLLVGTDPLGAVTRYEYDEVGDLIAVTGPDGAQMTAAYDDALSAPVVLAEPGGAVWQQTWDEAGRRTSVTDPLGATTRYEYDERGHLASVTDALGQNTRVVSDAAGQPIETTGPGGTITRVKRDAFGRPVAVTDPLGQVTCMTWTVEGRLATRTGPDGAVERWEWDGEGNCLSHTDPVGQTTHYEYTHFETLAARTTPDGARVAFTHDAHMQLVCVTDALGRSWEYDYDAAGRLTGEKDFHGRRLTYELDPAGRPTARTSPDGTRTAYRYDVLGRLICKDGEELSSRFAYDAAGRLIQAVDSEAEITRAYDPLGNLLAESVNGRTVTHAYDALGRRARRTTPAGHTTDWTYDSTGRLTGIATSGGTLDFTHDTGGREHTRTVTDALTSSGLTLTSAWDSAGRLTGRTAHAGNQVLQQRAWRYRADGNLIGIDDPLTGPRSFDLDPAGRVTAVQARDWTETYTYDPAGNLTDANWPATEATRPAEGPRDYTGTQLATAGRVRYEYDNAGRMTLRQVTRLSRKPDTWRFTWNADDRLTHVTTPDGTLWRYLYDPLGRRIAKHRLADDGHTVVERTDFTWDGAQLAEQTT</sequence>
<accession>A0A2X0I7Z2</accession>
<feature type="region of interest" description="Disordered" evidence="1">
    <location>
        <begin position="1"/>
        <end position="95"/>
    </location>
</feature>
<dbReference type="InterPro" id="IPR006530">
    <property type="entry name" value="YD"/>
</dbReference>
<feature type="compositionally biased region" description="Basic and acidic residues" evidence="1">
    <location>
        <begin position="1"/>
        <end position="55"/>
    </location>
</feature>
<dbReference type="InterPro" id="IPR050708">
    <property type="entry name" value="T6SS_VgrG/RHS"/>
</dbReference>
<evidence type="ECO:0000259" key="2">
    <source>
        <dbReference type="Pfam" id="PF20148"/>
    </source>
</evidence>
<organism evidence="3 4">
    <name type="scientific">Streptacidiphilus pinicola</name>
    <dbReference type="NCBI Taxonomy" id="2219663"/>
    <lineage>
        <taxon>Bacteria</taxon>
        <taxon>Bacillati</taxon>
        <taxon>Actinomycetota</taxon>
        <taxon>Actinomycetes</taxon>
        <taxon>Kitasatosporales</taxon>
        <taxon>Streptomycetaceae</taxon>
        <taxon>Streptacidiphilus</taxon>
    </lineage>
</organism>
<dbReference type="PANTHER" id="PTHR32305:SF15">
    <property type="entry name" value="PROTEIN RHSA-RELATED"/>
    <property type="match status" value="1"/>
</dbReference>
<dbReference type="NCBIfam" id="TIGR01643">
    <property type="entry name" value="YD_repeat_2x"/>
    <property type="match status" value="15"/>
</dbReference>
<evidence type="ECO:0000313" key="4">
    <source>
        <dbReference type="Proteomes" id="UP000248889"/>
    </source>
</evidence>
<gene>
    <name evidence="3" type="ORF">DN069_34945</name>
</gene>
<evidence type="ECO:0000313" key="3">
    <source>
        <dbReference type="EMBL" id="RAG81052.1"/>
    </source>
</evidence>
<dbReference type="EMBL" id="QKYN01000182">
    <property type="protein sequence ID" value="RAG81052.1"/>
    <property type="molecule type" value="Genomic_DNA"/>
</dbReference>
<keyword evidence="4" id="KW-1185">Reference proteome</keyword>
<protein>
    <submittedName>
        <fullName evidence="3">Type IV secretion protein Rhs</fullName>
    </submittedName>
</protein>
<dbReference type="InterPro" id="IPR031325">
    <property type="entry name" value="RHS_repeat"/>
</dbReference>
<dbReference type="InterPro" id="IPR045351">
    <property type="entry name" value="DUF6531"/>
</dbReference>
<feature type="compositionally biased region" description="Basic and acidic residues" evidence="1">
    <location>
        <begin position="62"/>
        <end position="88"/>
    </location>
</feature>
<dbReference type="Proteomes" id="UP000248889">
    <property type="component" value="Unassembled WGS sequence"/>
</dbReference>
<dbReference type="SUPFAM" id="SSF63829">
    <property type="entry name" value="Calcium-dependent phosphotriesterase"/>
    <property type="match status" value="1"/>
</dbReference>
<feature type="non-terminal residue" evidence="3">
    <location>
        <position position="982"/>
    </location>
</feature>
<dbReference type="PANTHER" id="PTHR32305">
    <property type="match status" value="1"/>
</dbReference>
<dbReference type="Gene3D" id="2.180.10.10">
    <property type="entry name" value="RHS repeat-associated core"/>
    <property type="match status" value="4"/>
</dbReference>
<proteinExistence type="predicted"/>
<comment type="caution">
    <text evidence="3">The sequence shown here is derived from an EMBL/GenBank/DDBJ whole genome shotgun (WGS) entry which is preliminary data.</text>
</comment>
<name>A0A2X0I7Z2_9ACTN</name>
<dbReference type="AlphaFoldDB" id="A0A2X0I7Z2"/>
<dbReference type="Pfam" id="PF20148">
    <property type="entry name" value="DUF6531"/>
    <property type="match status" value="1"/>
</dbReference>
<reference evidence="3 4" key="1">
    <citation type="submission" date="2018-06" db="EMBL/GenBank/DDBJ databases">
        <title>Streptacidiphilus pinicola sp. nov., isolated from pine grove soil.</title>
        <authorList>
            <person name="Roh S.G."/>
            <person name="Park S."/>
            <person name="Kim M.-K."/>
            <person name="Yun B.-R."/>
            <person name="Park J."/>
            <person name="Kim M.J."/>
            <person name="Kim Y.S."/>
            <person name="Kim S.B."/>
        </authorList>
    </citation>
    <scope>NUCLEOTIDE SEQUENCE [LARGE SCALE GENOMIC DNA]</scope>
    <source>
        <strain evidence="3 4">MMS16-CNU450</strain>
    </source>
</reference>